<evidence type="ECO:0000313" key="2">
    <source>
        <dbReference type="Proteomes" id="UP001161916"/>
    </source>
</evidence>
<proteinExistence type="predicted"/>
<reference evidence="1" key="2">
    <citation type="journal article" date="2023" name="Gut Microbes">
        <title>Characterization of Bifidobacterium kashiwanohense that utilizes both milk- and plant-derived oligosaccharides.</title>
        <authorList>
            <person name="Orihara K."/>
            <person name="Yahagi K."/>
            <person name="Saito Y."/>
            <person name="Watanabe Y."/>
            <person name="Sasai T."/>
            <person name="Hara T."/>
            <person name="Tsukuda N."/>
            <person name="Oki K."/>
            <person name="Fujimoto J."/>
            <person name="Matsuki T."/>
        </authorList>
    </citation>
    <scope>NUCLEOTIDE SEQUENCE</scope>
    <source>
        <strain evidence="1">YIT 13062</strain>
    </source>
</reference>
<evidence type="ECO:0000313" key="1">
    <source>
        <dbReference type="EMBL" id="MDH7890692.1"/>
    </source>
</evidence>
<sequence length="63" mass="6941">MKGGEILKDAGQEISQAISDINSALGSSSQSFYMNYLKRSVKHLAEAVAILNENQRELNDRIS</sequence>
<comment type="caution">
    <text evidence="1">The sequence shown here is derived from an EMBL/GenBank/DDBJ whole genome shotgun (WGS) entry which is preliminary data.</text>
</comment>
<accession>A0AA43T514</accession>
<name>A0AA43T514_9BIFI</name>
<gene>
    <name evidence="1" type="ORF">OB951_08830</name>
</gene>
<dbReference type="AlphaFoldDB" id="A0AA43T514"/>
<dbReference type="EMBL" id="JAOPMH010000011">
    <property type="protein sequence ID" value="MDH7890692.1"/>
    <property type="molecule type" value="Genomic_DNA"/>
</dbReference>
<dbReference type="Proteomes" id="UP001161916">
    <property type="component" value="Unassembled WGS sequence"/>
</dbReference>
<reference evidence="1" key="1">
    <citation type="submission" date="2022-09" db="EMBL/GenBank/DDBJ databases">
        <authorList>
            <person name="Orihara K."/>
        </authorList>
    </citation>
    <scope>NUCLEOTIDE SEQUENCE</scope>
    <source>
        <strain evidence="1">YIT 13062</strain>
    </source>
</reference>
<protein>
    <submittedName>
        <fullName evidence="1">Uncharacterized protein</fullName>
    </submittedName>
</protein>
<organism evidence="1 2">
    <name type="scientific">Bifidobacterium catenulatum subsp. kashiwanohense</name>
    <dbReference type="NCBI Taxonomy" id="630129"/>
    <lineage>
        <taxon>Bacteria</taxon>
        <taxon>Bacillati</taxon>
        <taxon>Actinomycetota</taxon>
        <taxon>Actinomycetes</taxon>
        <taxon>Bifidobacteriales</taxon>
        <taxon>Bifidobacteriaceae</taxon>
        <taxon>Bifidobacterium</taxon>
    </lineage>
</organism>